<dbReference type="RefSeq" id="WP_179716625.1">
    <property type="nucleotide sequence ID" value="NZ_JACBZT010000001.1"/>
</dbReference>
<dbReference type="Proteomes" id="UP000541969">
    <property type="component" value="Unassembled WGS sequence"/>
</dbReference>
<dbReference type="EMBL" id="JACBZT010000001">
    <property type="protein sequence ID" value="NYJ05893.1"/>
    <property type="molecule type" value="Genomic_DNA"/>
</dbReference>
<evidence type="ECO:0000313" key="3">
    <source>
        <dbReference type="Proteomes" id="UP000541969"/>
    </source>
</evidence>
<feature type="region of interest" description="Disordered" evidence="1">
    <location>
        <begin position="1"/>
        <end position="57"/>
    </location>
</feature>
<gene>
    <name evidence="2" type="ORF">GGQ55_002171</name>
</gene>
<name>A0A853CIU2_9ACTN</name>
<keyword evidence="3" id="KW-1185">Reference proteome</keyword>
<comment type="caution">
    <text evidence="2">The sequence shown here is derived from an EMBL/GenBank/DDBJ whole genome shotgun (WGS) entry which is preliminary data.</text>
</comment>
<organism evidence="2 3">
    <name type="scientific">Petropleomorpha daqingensis</name>
    <dbReference type="NCBI Taxonomy" id="2026353"/>
    <lineage>
        <taxon>Bacteria</taxon>
        <taxon>Bacillati</taxon>
        <taxon>Actinomycetota</taxon>
        <taxon>Actinomycetes</taxon>
        <taxon>Geodermatophilales</taxon>
        <taxon>Geodermatophilaceae</taxon>
        <taxon>Petropleomorpha</taxon>
    </lineage>
</organism>
<sequence>MEPQQEPLGDYGYDEVHADIRRPSGPAEPPKPEPGRATPQRTPELDQDYGYDEAHSF</sequence>
<dbReference type="AlphaFoldDB" id="A0A853CIU2"/>
<reference evidence="2 3" key="1">
    <citation type="submission" date="2020-07" db="EMBL/GenBank/DDBJ databases">
        <title>Sequencing the genomes of 1000 actinobacteria strains.</title>
        <authorList>
            <person name="Klenk H.-P."/>
        </authorList>
    </citation>
    <scope>NUCLEOTIDE SEQUENCE [LARGE SCALE GENOMIC DNA]</scope>
    <source>
        <strain evidence="2 3">DSM 104001</strain>
    </source>
</reference>
<protein>
    <submittedName>
        <fullName evidence="2">Uncharacterized protein</fullName>
    </submittedName>
</protein>
<evidence type="ECO:0000313" key="2">
    <source>
        <dbReference type="EMBL" id="NYJ05893.1"/>
    </source>
</evidence>
<proteinExistence type="predicted"/>
<accession>A0A853CIU2</accession>
<evidence type="ECO:0000256" key="1">
    <source>
        <dbReference type="SAM" id="MobiDB-lite"/>
    </source>
</evidence>